<proteinExistence type="predicted"/>
<organism evidence="1 2">
    <name type="scientific">Prevotella histicola F0411</name>
    <dbReference type="NCBI Taxonomy" id="857291"/>
    <lineage>
        <taxon>Bacteria</taxon>
        <taxon>Pseudomonadati</taxon>
        <taxon>Bacteroidota</taxon>
        <taxon>Bacteroidia</taxon>
        <taxon>Bacteroidales</taxon>
        <taxon>Prevotellaceae</taxon>
        <taxon>Prevotella</taxon>
    </lineage>
</organism>
<evidence type="ECO:0000313" key="2">
    <source>
        <dbReference type="Proteomes" id="UP000004597"/>
    </source>
</evidence>
<gene>
    <name evidence="1" type="ORF">HMPREF9138_02028</name>
</gene>
<evidence type="ECO:0000313" key="1">
    <source>
        <dbReference type="EMBL" id="EHG15420.1"/>
    </source>
</evidence>
<sequence length="31" mass="3617">MYRFPGLPSIQFCKYIDAGREAVDLKNIEIE</sequence>
<protein>
    <submittedName>
        <fullName evidence="1">Uncharacterized protein</fullName>
    </submittedName>
</protein>
<dbReference type="HOGENOM" id="CLU_3397899_0_0_10"/>
<dbReference type="Proteomes" id="UP000004597">
    <property type="component" value="Unassembled WGS sequence"/>
</dbReference>
<comment type="caution">
    <text evidence="1">The sequence shown here is derived from an EMBL/GenBank/DDBJ whole genome shotgun (WGS) entry which is preliminary data.</text>
</comment>
<name>G6AIV1_9BACT</name>
<dbReference type="AlphaFoldDB" id="G6AIV1"/>
<keyword evidence="2" id="KW-1185">Reference proteome</keyword>
<reference evidence="1 2" key="1">
    <citation type="submission" date="2011-10" db="EMBL/GenBank/DDBJ databases">
        <title>The Genome Sequence of Prevotella histicola F0411.</title>
        <authorList>
            <consortium name="The Broad Institute Genome Sequencing Platform"/>
            <person name="Earl A."/>
            <person name="Ward D."/>
            <person name="Feldgarden M."/>
            <person name="Gevers D."/>
            <person name="Izard J."/>
            <person name="Ganesan A."/>
            <person name="Blanton J.M."/>
            <person name="Baranova O.V."/>
            <person name="Tanner A.C."/>
            <person name="Mathney J.M.J."/>
            <person name="Dewhirst F.E."/>
            <person name="Young S.K."/>
            <person name="Zeng Q."/>
            <person name="Gargeya S."/>
            <person name="Fitzgerald M."/>
            <person name="Haas B."/>
            <person name="Abouelleil A."/>
            <person name="Alvarado L."/>
            <person name="Arachchi H.M."/>
            <person name="Berlin A."/>
            <person name="Brown A."/>
            <person name="Chapman S.B."/>
            <person name="Chen Z."/>
            <person name="Dunbar C."/>
            <person name="Freedman E."/>
            <person name="Gearin G."/>
            <person name="Gellesch M."/>
            <person name="Goldberg J."/>
            <person name="Griggs A."/>
            <person name="Gujja S."/>
            <person name="Heiman D."/>
            <person name="Howarth C."/>
            <person name="Larson L."/>
            <person name="Lui A."/>
            <person name="MacDonald P.J.P."/>
            <person name="Montmayeur A."/>
            <person name="Murphy C."/>
            <person name="Neiman D."/>
            <person name="Pearson M."/>
            <person name="Priest M."/>
            <person name="Roberts A."/>
            <person name="Saif S."/>
            <person name="Shea T."/>
            <person name="Shenoy N."/>
            <person name="Sisk P."/>
            <person name="Stolte C."/>
            <person name="Sykes S."/>
            <person name="Wortman J."/>
            <person name="Nusbaum C."/>
            <person name="Birren B."/>
        </authorList>
    </citation>
    <scope>NUCLEOTIDE SEQUENCE [LARGE SCALE GENOMIC DNA]</scope>
    <source>
        <strain evidence="1 2">F0411</strain>
    </source>
</reference>
<accession>G6AIV1</accession>
<dbReference type="EMBL" id="AFXP01000022">
    <property type="protein sequence ID" value="EHG15420.1"/>
    <property type="molecule type" value="Genomic_DNA"/>
</dbReference>